<evidence type="ECO:0008006" key="4">
    <source>
        <dbReference type="Google" id="ProtNLM"/>
    </source>
</evidence>
<evidence type="ECO:0000256" key="1">
    <source>
        <dbReference type="SAM" id="MobiDB-lite"/>
    </source>
</evidence>
<dbReference type="Proteomes" id="UP000316304">
    <property type="component" value="Unassembled WGS sequence"/>
</dbReference>
<dbReference type="AlphaFoldDB" id="A0A5C6CP78"/>
<feature type="region of interest" description="Disordered" evidence="1">
    <location>
        <begin position="455"/>
        <end position="679"/>
    </location>
</feature>
<keyword evidence="3" id="KW-1185">Reference proteome</keyword>
<name>A0A5C6CP78_9BACT</name>
<protein>
    <recommendedName>
        <fullName evidence="4">YXWGXW repeat (2 copies)</fullName>
    </recommendedName>
</protein>
<evidence type="ECO:0000313" key="3">
    <source>
        <dbReference type="Proteomes" id="UP000316304"/>
    </source>
</evidence>
<proteinExistence type="predicted"/>
<dbReference type="EMBL" id="SJPT01000001">
    <property type="protein sequence ID" value="TWU26252.1"/>
    <property type="molecule type" value="Genomic_DNA"/>
</dbReference>
<feature type="compositionally biased region" description="Basic and acidic residues" evidence="1">
    <location>
        <begin position="500"/>
        <end position="509"/>
    </location>
</feature>
<organism evidence="2 3">
    <name type="scientific">Novipirellula galeiformis</name>
    <dbReference type="NCBI Taxonomy" id="2528004"/>
    <lineage>
        <taxon>Bacteria</taxon>
        <taxon>Pseudomonadati</taxon>
        <taxon>Planctomycetota</taxon>
        <taxon>Planctomycetia</taxon>
        <taxon>Pirellulales</taxon>
        <taxon>Pirellulaceae</taxon>
        <taxon>Novipirellula</taxon>
    </lineage>
</organism>
<reference evidence="2 3" key="1">
    <citation type="submission" date="2019-02" db="EMBL/GenBank/DDBJ databases">
        <title>Deep-cultivation of Planctomycetes and their phenomic and genomic characterization uncovers novel biology.</title>
        <authorList>
            <person name="Wiegand S."/>
            <person name="Jogler M."/>
            <person name="Boedeker C."/>
            <person name="Pinto D."/>
            <person name="Vollmers J."/>
            <person name="Rivas-Marin E."/>
            <person name="Kohn T."/>
            <person name="Peeters S.H."/>
            <person name="Heuer A."/>
            <person name="Rast P."/>
            <person name="Oberbeckmann S."/>
            <person name="Bunk B."/>
            <person name="Jeske O."/>
            <person name="Meyerdierks A."/>
            <person name="Storesund J.E."/>
            <person name="Kallscheuer N."/>
            <person name="Luecker S."/>
            <person name="Lage O.M."/>
            <person name="Pohl T."/>
            <person name="Merkel B.J."/>
            <person name="Hornburger P."/>
            <person name="Mueller R.-W."/>
            <person name="Bruemmer F."/>
            <person name="Labrenz M."/>
            <person name="Spormann A.M."/>
            <person name="Op Den Camp H."/>
            <person name="Overmann J."/>
            <person name="Amann R."/>
            <person name="Jetten M.S.M."/>
            <person name="Mascher T."/>
            <person name="Medema M.H."/>
            <person name="Devos D.P."/>
            <person name="Kaster A.-K."/>
            <person name="Ovreas L."/>
            <person name="Rohde M."/>
            <person name="Galperin M.Y."/>
            <person name="Jogler C."/>
        </authorList>
    </citation>
    <scope>NUCLEOTIDE SEQUENCE [LARGE SCALE GENOMIC DNA]</scope>
    <source>
        <strain evidence="2 3">Pla52o</strain>
    </source>
</reference>
<feature type="compositionally biased region" description="Basic and acidic residues" evidence="1">
    <location>
        <begin position="517"/>
        <end position="533"/>
    </location>
</feature>
<dbReference type="RefSeq" id="WP_146592644.1">
    <property type="nucleotide sequence ID" value="NZ_SJPT01000001.1"/>
</dbReference>
<comment type="caution">
    <text evidence="2">The sequence shown here is derived from an EMBL/GenBank/DDBJ whole genome shotgun (WGS) entry which is preliminary data.</text>
</comment>
<evidence type="ECO:0000313" key="2">
    <source>
        <dbReference type="EMBL" id="TWU26252.1"/>
    </source>
</evidence>
<accession>A0A5C6CP78</accession>
<sequence>MTYLDFRNRFGVLVLGAGLIVPITFASQSFAQPPTPTVEVGDNRPAPNSATFEDAKSDFSEGIEYLTRGPLHEAFAGPYKVDPIPGPVVAKEPPEPIDELPPEYRPSGKDVVWIPGYWGWDDERDDFIWVSGVWRDLPPGQQWVPGYWHSQAEGYQYVGGFWARSEVANVDYLPSPPESLEQGPASPAPGENYFYIPGNWVYRSNDYQWQPGFWSVGQENWVWIPAQYVWTPRGCVYQAGYWDYDVAHRGVAFTPVYYSQPLYRNAGYSYRPRYTIDTGIGLFVHLFTRPSHSHYYFGDYYGSRYANHYQPWATHYRGQGHYDPFYSHYSYRSRRGNDTNLISWITNQYQTFERDERYRPARTIAAQRDFVRQNRDAQIDPTTLRLSSVGDVLSDLANSGDSNWNLQRLGQDEVKRVRDSLDPLRRLERDRLSIESKLDDRGSVDAPELNLDVATKAEANIDRSAPLSEGSEKKRDANRGEVQQRANAEGRGRLRLPGRAVERATRDNDAAPNLGEATRDRASNLGEAARDVLNRGNSRANEQRDANRQVDPANAMRPARPQDWPSPTPRDFKRNLPNRPRVDGSRIQPNAPAGTPARERNNTPGKRGIQVPEGPNGPRGLLPSNPALDGKGGVRPGARNPKASDSVAPSVEGALNRATEGATGGGNAVSDVLGGVLGG</sequence>
<feature type="compositionally biased region" description="Basic and acidic residues" evidence="1">
    <location>
        <begin position="470"/>
        <end position="479"/>
    </location>
</feature>
<gene>
    <name evidence="2" type="ORF">Pla52o_01050</name>
</gene>
<dbReference type="OrthoDB" id="273229at2"/>
<feature type="compositionally biased region" description="Basic and acidic residues" evidence="1">
    <location>
        <begin position="570"/>
        <end position="584"/>
    </location>
</feature>